<dbReference type="SUPFAM" id="SSF57667">
    <property type="entry name" value="beta-beta-alpha zinc fingers"/>
    <property type="match status" value="9"/>
</dbReference>
<evidence type="ECO:0000259" key="12">
    <source>
        <dbReference type="PROSITE" id="PS50157"/>
    </source>
</evidence>
<dbReference type="InterPro" id="IPR011333">
    <property type="entry name" value="SKP1/BTB/POZ_sf"/>
</dbReference>
<dbReference type="Proteomes" id="UP001208570">
    <property type="component" value="Unassembled WGS sequence"/>
</dbReference>
<feature type="domain" description="C2H2-type" evidence="12">
    <location>
        <begin position="1058"/>
        <end position="1085"/>
    </location>
</feature>
<dbReference type="InterPro" id="IPR036236">
    <property type="entry name" value="Znf_C2H2_sf"/>
</dbReference>
<dbReference type="InterPro" id="IPR001214">
    <property type="entry name" value="SET_dom"/>
</dbReference>
<feature type="domain" description="C2H2-type" evidence="12">
    <location>
        <begin position="1030"/>
        <end position="1057"/>
    </location>
</feature>
<dbReference type="AlphaFoldDB" id="A0AAD9JMS7"/>
<dbReference type="InterPro" id="IPR013087">
    <property type="entry name" value="Znf_C2H2_type"/>
</dbReference>
<dbReference type="Pfam" id="PF00651">
    <property type="entry name" value="BTB"/>
    <property type="match status" value="1"/>
</dbReference>
<dbReference type="Gene3D" id="3.30.710.10">
    <property type="entry name" value="Potassium Channel Kv1.1, Chain A"/>
    <property type="match status" value="1"/>
</dbReference>
<dbReference type="Pfam" id="PF13912">
    <property type="entry name" value="zf-C2H2_6"/>
    <property type="match status" value="2"/>
</dbReference>
<feature type="domain" description="C2H2-type" evidence="12">
    <location>
        <begin position="647"/>
        <end position="674"/>
    </location>
</feature>
<feature type="domain" description="C2H2-type" evidence="12">
    <location>
        <begin position="1088"/>
        <end position="1115"/>
    </location>
</feature>
<evidence type="ECO:0000256" key="8">
    <source>
        <dbReference type="ARBA" id="ARBA00023242"/>
    </source>
</evidence>
<keyword evidence="4 9" id="KW-0863">Zinc-finger</keyword>
<feature type="domain" description="C2H2-type" evidence="12">
    <location>
        <begin position="965"/>
        <end position="992"/>
    </location>
</feature>
<feature type="region of interest" description="Disordered" evidence="10">
    <location>
        <begin position="520"/>
        <end position="541"/>
    </location>
</feature>
<evidence type="ECO:0000256" key="1">
    <source>
        <dbReference type="ARBA" id="ARBA00004123"/>
    </source>
</evidence>
<feature type="domain" description="C2H2-type" evidence="12">
    <location>
        <begin position="675"/>
        <end position="702"/>
    </location>
</feature>
<comment type="caution">
    <text evidence="13">The sequence shown here is derived from an EMBL/GenBank/DDBJ whole genome shotgun (WGS) entry which is preliminary data.</text>
</comment>
<evidence type="ECO:0000256" key="6">
    <source>
        <dbReference type="ARBA" id="ARBA00023015"/>
    </source>
</evidence>
<dbReference type="FunFam" id="3.30.160.60:FF:000065">
    <property type="entry name" value="B-cell CLL/lymphoma 6, member B"/>
    <property type="match status" value="1"/>
</dbReference>
<sequence>MATEVLCKLSHGSWSTVLLKELNILRESGIMCDVKILLSGGVQTLAHGCVLSAASPFFKALLQQIEHPEIDMSSFPSDVILQVMNFIYTGEGLFSYSDLNIAHRVTTMFSMTILDTLLRNMMQIDKTGTEETNVVTVSDVPDRNQAASSLGPMSADPTHQLIDPDQYKDDINNISTQLLQGEDDNVLIHQSIDAMVPAVKNLNESQLKTDENRYGNPPSKYNELDTVQLQNVLNDIGDITHLVTKCHHDEKNNQKIKKHRPRDKPIRVLNRPVPNDGTVSDHAVQTLPEQLSLDISKLCSEEKGVFARKLEAGSFLYKNLMGYCWTIYKNCKLLHWLDGHDESKANWMRYVQATIDDDANIKAFQHDGKLYFEVYRRIAATEELLVSSTYIGYRGNLFKDNDEGGTNTNEQLGDNGTTVDDAEVNRDAVAVKQQDDVKVKHDDDDEEEADFPCDECDVIFLVKDMYYRHMHKVHGKPLPLHIYLGTSEACKISRAGKVESTVKEPLDDCIDMKTENLSDDTDVSKTTSGIEEFGHDTTTPKNRCTTSVVESDTLHLRKSCRNRKKSTRLQDFHVPDVSVCSDAKISNSPITDEDSVENQDLVTSDVNQCTPSAKKVYKCDVCHKSFKLQVSLKRHSRLHSSDKQDKIMCKHCGKAFTHVGNLKTHMRIHTGEKPFKCEICGRGFSQNGNKELHMSRHRKENQHICDICGKSYNDISYLNKHTRIQHGGTATIKCPKCRKNLYDMASLRRHMITHTDKKLYKCSTCGKGFNQYANLQSHKRVHTSEKPFKCTDCATCFRTKHELNLHVMSHKGIQRYQCTVCLKSFKYLASLKKHERSGCRVQFKNADEPEADDNSGVFKCRMCDDVFNNVEDFEKHMICHFYECSICRKVFSTECNLNEHQMKHGDYKPFTCDRCGKSYPDERSLKTHVRVHNNKHHKCLVCQKSWPTASILRIHMLMHTGEKPHVCTACNMHFRMKHQLKRHMLTHNKDNGLPNVLDQPRPICPTCGKSFNNRQALKKHEFLHTGLKPYTCWICNKAFATRGTMKMHVTGHFGEKRFKCTLCEKSYRANKDYQIHMATHQPEHQQAYQCSYCEKAFPYKKSLRFHMRSHKMENI</sequence>
<dbReference type="Gene3D" id="3.30.160.60">
    <property type="entry name" value="Classic Zinc Finger"/>
    <property type="match status" value="16"/>
</dbReference>
<feature type="domain" description="C2H2-type" evidence="12">
    <location>
        <begin position="1002"/>
        <end position="1029"/>
    </location>
</feature>
<dbReference type="PANTHER" id="PTHR24394">
    <property type="entry name" value="ZINC FINGER PROTEIN"/>
    <property type="match status" value="1"/>
</dbReference>
<keyword evidence="7" id="KW-0804">Transcription</keyword>
<keyword evidence="2" id="KW-0479">Metal-binding</keyword>
<dbReference type="CDD" id="cd18186">
    <property type="entry name" value="BTB_POZ_ZBTB_KLHL-like"/>
    <property type="match status" value="1"/>
</dbReference>
<feature type="domain" description="C2H2-type" evidence="12">
    <location>
        <begin position="858"/>
        <end position="885"/>
    </location>
</feature>
<accession>A0AAD9JMS7</accession>
<feature type="domain" description="C2H2-type" evidence="12">
    <location>
        <begin position="617"/>
        <end position="644"/>
    </location>
</feature>
<evidence type="ECO:0000256" key="4">
    <source>
        <dbReference type="ARBA" id="ARBA00022771"/>
    </source>
</evidence>
<dbReference type="PROSITE" id="PS50157">
    <property type="entry name" value="ZINC_FINGER_C2H2_2"/>
    <property type="match status" value="18"/>
</dbReference>
<dbReference type="SMART" id="SM00225">
    <property type="entry name" value="BTB"/>
    <property type="match status" value="1"/>
</dbReference>
<dbReference type="SUPFAM" id="SSF54695">
    <property type="entry name" value="POZ domain"/>
    <property type="match status" value="1"/>
</dbReference>
<dbReference type="GO" id="GO:0008270">
    <property type="term" value="F:zinc ion binding"/>
    <property type="evidence" value="ECO:0007669"/>
    <property type="project" value="UniProtKB-KW"/>
</dbReference>
<gene>
    <name evidence="13" type="ORF">LSH36_222g04021</name>
</gene>
<dbReference type="Gene3D" id="2.170.270.10">
    <property type="entry name" value="SET domain"/>
    <property type="match status" value="1"/>
</dbReference>
<dbReference type="FunFam" id="3.30.160.60:FF:000478">
    <property type="entry name" value="Zinc finger protein 133"/>
    <property type="match status" value="1"/>
</dbReference>
<dbReference type="Pfam" id="PF00096">
    <property type="entry name" value="zf-C2H2"/>
    <property type="match status" value="9"/>
</dbReference>
<dbReference type="Pfam" id="PF21549">
    <property type="entry name" value="PRDM2_PR"/>
    <property type="match status" value="1"/>
</dbReference>
<feature type="domain" description="C2H2-type" evidence="12">
    <location>
        <begin position="760"/>
        <end position="787"/>
    </location>
</feature>
<evidence type="ECO:0000256" key="10">
    <source>
        <dbReference type="SAM" id="MobiDB-lite"/>
    </source>
</evidence>
<dbReference type="FunFam" id="3.30.160.60:FF:000512">
    <property type="entry name" value="zinc finger protein 197 isoform X1"/>
    <property type="match status" value="1"/>
</dbReference>
<keyword evidence="5" id="KW-0862">Zinc</keyword>
<feature type="domain" description="C2H2-type" evidence="12">
    <location>
        <begin position="910"/>
        <end position="937"/>
    </location>
</feature>
<feature type="domain" description="C2H2-type" evidence="12">
    <location>
        <begin position="816"/>
        <end position="849"/>
    </location>
</feature>
<dbReference type="InterPro" id="IPR000210">
    <property type="entry name" value="BTB/POZ_dom"/>
</dbReference>
<dbReference type="SMART" id="SM00355">
    <property type="entry name" value="ZnF_C2H2"/>
    <property type="match status" value="18"/>
</dbReference>
<dbReference type="FunFam" id="3.30.160.60:FF:000264">
    <property type="entry name" value="Zinc finger protein 236"/>
    <property type="match status" value="1"/>
</dbReference>
<dbReference type="FunFam" id="3.30.160.60:FF:000130">
    <property type="entry name" value="Spalt-like transcription factor 4"/>
    <property type="match status" value="1"/>
</dbReference>
<proteinExistence type="predicted"/>
<protein>
    <submittedName>
        <fullName evidence="13">Uncharacterized protein</fullName>
    </submittedName>
</protein>
<dbReference type="InterPro" id="IPR046341">
    <property type="entry name" value="SET_dom_sf"/>
</dbReference>
<feature type="domain" description="BTB" evidence="11">
    <location>
        <begin position="32"/>
        <end position="91"/>
    </location>
</feature>
<keyword evidence="14" id="KW-1185">Reference proteome</keyword>
<evidence type="ECO:0000256" key="3">
    <source>
        <dbReference type="ARBA" id="ARBA00022737"/>
    </source>
</evidence>
<dbReference type="EMBL" id="JAODUP010000222">
    <property type="protein sequence ID" value="KAK2156093.1"/>
    <property type="molecule type" value="Genomic_DNA"/>
</dbReference>
<evidence type="ECO:0000256" key="9">
    <source>
        <dbReference type="PROSITE-ProRule" id="PRU00042"/>
    </source>
</evidence>
<evidence type="ECO:0000313" key="13">
    <source>
        <dbReference type="EMBL" id="KAK2156093.1"/>
    </source>
</evidence>
<dbReference type="PROSITE" id="PS00028">
    <property type="entry name" value="ZINC_FINGER_C2H2_1"/>
    <property type="match status" value="16"/>
</dbReference>
<keyword evidence="8" id="KW-0539">Nucleus</keyword>
<evidence type="ECO:0000259" key="11">
    <source>
        <dbReference type="PROSITE" id="PS50097"/>
    </source>
</evidence>
<evidence type="ECO:0000256" key="5">
    <source>
        <dbReference type="ARBA" id="ARBA00022833"/>
    </source>
</evidence>
<dbReference type="FunFam" id="3.30.160.60:FF:000100">
    <property type="entry name" value="Zinc finger 45-like"/>
    <property type="match status" value="2"/>
</dbReference>
<feature type="domain" description="C2H2-type" evidence="12">
    <location>
        <begin position="451"/>
        <end position="479"/>
    </location>
</feature>
<keyword evidence="6" id="KW-0805">Transcription regulation</keyword>
<name>A0AAD9JMS7_9ANNE</name>
<dbReference type="PROSITE" id="PS50097">
    <property type="entry name" value="BTB"/>
    <property type="match status" value="1"/>
</dbReference>
<feature type="domain" description="C2H2-type" evidence="12">
    <location>
        <begin position="788"/>
        <end position="815"/>
    </location>
</feature>
<organism evidence="13 14">
    <name type="scientific">Paralvinella palmiformis</name>
    <dbReference type="NCBI Taxonomy" id="53620"/>
    <lineage>
        <taxon>Eukaryota</taxon>
        <taxon>Metazoa</taxon>
        <taxon>Spiralia</taxon>
        <taxon>Lophotrochozoa</taxon>
        <taxon>Annelida</taxon>
        <taxon>Polychaeta</taxon>
        <taxon>Sedentaria</taxon>
        <taxon>Canalipalpata</taxon>
        <taxon>Terebellida</taxon>
        <taxon>Terebelliformia</taxon>
        <taxon>Alvinellidae</taxon>
        <taxon>Paralvinella</taxon>
    </lineage>
</organism>
<reference evidence="13" key="1">
    <citation type="journal article" date="2023" name="Mol. Biol. Evol.">
        <title>Third-Generation Sequencing Reveals the Adaptive Role of the Epigenome in Three Deep-Sea Polychaetes.</title>
        <authorList>
            <person name="Perez M."/>
            <person name="Aroh O."/>
            <person name="Sun Y."/>
            <person name="Lan Y."/>
            <person name="Juniper S.K."/>
            <person name="Young C.R."/>
            <person name="Angers B."/>
            <person name="Qian P.Y."/>
        </authorList>
    </citation>
    <scope>NUCLEOTIDE SEQUENCE</scope>
    <source>
        <strain evidence="13">P08H-3</strain>
    </source>
</reference>
<evidence type="ECO:0000256" key="7">
    <source>
        <dbReference type="ARBA" id="ARBA00023163"/>
    </source>
</evidence>
<feature type="domain" description="C2H2-type" evidence="12">
    <location>
        <begin position="882"/>
        <end position="909"/>
    </location>
</feature>
<dbReference type="GO" id="GO:0005634">
    <property type="term" value="C:nucleus"/>
    <property type="evidence" value="ECO:0007669"/>
    <property type="project" value="UniProtKB-SubCell"/>
</dbReference>
<feature type="domain" description="C2H2-type" evidence="12">
    <location>
        <begin position="732"/>
        <end position="759"/>
    </location>
</feature>
<feature type="domain" description="C2H2-type" evidence="12">
    <location>
        <begin position="937"/>
        <end position="964"/>
    </location>
</feature>
<keyword evidence="3" id="KW-0677">Repeat</keyword>
<evidence type="ECO:0000256" key="2">
    <source>
        <dbReference type="ARBA" id="ARBA00022723"/>
    </source>
</evidence>
<dbReference type="GO" id="GO:0000981">
    <property type="term" value="F:DNA-binding transcription factor activity, RNA polymerase II-specific"/>
    <property type="evidence" value="ECO:0007669"/>
    <property type="project" value="TreeGrafter"/>
</dbReference>
<evidence type="ECO:0000313" key="14">
    <source>
        <dbReference type="Proteomes" id="UP001208570"/>
    </source>
</evidence>
<dbReference type="PANTHER" id="PTHR24394:SF29">
    <property type="entry name" value="MYONEURIN"/>
    <property type="match status" value="1"/>
</dbReference>
<comment type="subcellular location">
    <subcellularLocation>
        <location evidence="1">Nucleus</location>
    </subcellularLocation>
</comment>
<feature type="domain" description="C2H2-type" evidence="12">
    <location>
        <begin position="703"/>
        <end position="731"/>
    </location>
</feature>